<accession>A0A382EAY1</accession>
<protein>
    <submittedName>
        <fullName evidence="2">Uncharacterized protein</fullName>
    </submittedName>
</protein>
<keyword evidence="1" id="KW-0175">Coiled coil</keyword>
<proteinExistence type="predicted"/>
<dbReference type="AlphaFoldDB" id="A0A382EAY1"/>
<name>A0A382EAY1_9ZZZZ</name>
<organism evidence="2">
    <name type="scientific">marine metagenome</name>
    <dbReference type="NCBI Taxonomy" id="408172"/>
    <lineage>
        <taxon>unclassified sequences</taxon>
        <taxon>metagenomes</taxon>
        <taxon>ecological metagenomes</taxon>
    </lineage>
</organism>
<feature type="coiled-coil region" evidence="1">
    <location>
        <begin position="39"/>
        <end position="73"/>
    </location>
</feature>
<dbReference type="EMBL" id="UINC01043336">
    <property type="protein sequence ID" value="SVB47224.1"/>
    <property type="molecule type" value="Genomic_DNA"/>
</dbReference>
<evidence type="ECO:0000313" key="2">
    <source>
        <dbReference type="EMBL" id="SVB47224.1"/>
    </source>
</evidence>
<sequence>MLTREPIRAWMSSPLSKRRKVLKLISIIQLRSRKKDSMMSNEDCEIENLKLENQKLGKQIEFLKMSLEKAVKKGLQEIERRQFAEQEVTNIKKEMRKEL</sequence>
<reference evidence="2" key="1">
    <citation type="submission" date="2018-05" db="EMBL/GenBank/DDBJ databases">
        <authorList>
            <person name="Lanie J.A."/>
            <person name="Ng W.-L."/>
            <person name="Kazmierczak K.M."/>
            <person name="Andrzejewski T.M."/>
            <person name="Davidsen T.M."/>
            <person name="Wayne K.J."/>
            <person name="Tettelin H."/>
            <person name="Glass J.I."/>
            <person name="Rusch D."/>
            <person name="Podicherti R."/>
            <person name="Tsui H.-C.T."/>
            <person name="Winkler M.E."/>
        </authorList>
    </citation>
    <scope>NUCLEOTIDE SEQUENCE</scope>
</reference>
<gene>
    <name evidence="2" type="ORF">METZ01_LOCUS200078</name>
</gene>
<evidence type="ECO:0000256" key="1">
    <source>
        <dbReference type="SAM" id="Coils"/>
    </source>
</evidence>